<evidence type="ECO:0000313" key="21">
    <source>
        <dbReference type="RefSeq" id="XP_020864814.1"/>
    </source>
</evidence>
<comment type="caution">
    <text evidence="14">Lacks conserved residue(s) required for the propagation of feature annotation.</text>
</comment>
<sequence length="802" mass="90272">MNIWAALLSFAFCELLQQMEASPLNCIPRKTIKYQNDSKEFGKSGFSNFSTLLVNKETDTLFIGAREAVFAVDMNDITREVNSVYWFATEDRRLECIHRGKDTMQCRNYILLLHKINDTTLYVCGTNAFHPACDSMVINNTEMHLEGGNKESRGKCPFDPTLKYSSVFVDGALYSATYNNFLGTEPIIFRGLENHLRTEFKTSWLNEPRFVHMDFIPESKENADGDDDKIYVFFTETAIEFEFYEKPLVSRVARVCKGDLGGKRLLQKRWTSFLKASLICSLPESDFHFNVVQDVFLLKTGNWRETIFYGIFMQQWGKLDTTAVCAYSMKTVQDVFSKGKYKGLITMENSHVKWVMYRGEVPVPRPGACINNFARSIGYNTSLDLPDKTLQFVRDHPLLDSALHPIGGMPVLLKRGSIYTKIVVDRIIGLDKRAYDVLFLATDNGYLHKALNCDGDMFIVEELQLFQTPESVQSLKLSAEKGMLYLASSNRVVQVPIAVCGQYQFCLDCILARDPYCAWSQNQNQCVSAVDYTNHSEFLIQNIRSGDVSECPKVDRPIQNVIVAAGHSSQLRCFPLSNLASTLWLFNGKHLQEEETKYLLYHQGLLVFNMTEADTGRYDCQSVEKVGGRELFITVESYVLNLWSDSLMNLVKGSSEWPQAETASPSFKAGSSKYRNPAHWGTQNEKLLSKIFISLFAFLFFSLLSWNFVKGLICLRSGVREKASNAVKIDSLGDPPLETEEPGPRKPVTLTIKSSSSLMPLVVSSSEGACSNASASNSQAVKHPPCHPAALQTTGVRECSTV</sequence>
<dbReference type="SUPFAM" id="SSF48726">
    <property type="entry name" value="Immunoglobulin"/>
    <property type="match status" value="1"/>
</dbReference>
<dbReference type="Gene3D" id="3.30.1680.10">
    <property type="entry name" value="ligand-binding face of the semaphorins, domain 2"/>
    <property type="match status" value="1"/>
</dbReference>
<evidence type="ECO:0000256" key="9">
    <source>
        <dbReference type="ARBA" id="ARBA00022989"/>
    </source>
</evidence>
<dbReference type="InterPro" id="IPR027231">
    <property type="entry name" value="Semaphorin"/>
</dbReference>
<dbReference type="GO" id="GO:0001755">
    <property type="term" value="P:neural crest cell migration"/>
    <property type="evidence" value="ECO:0007669"/>
    <property type="project" value="TreeGrafter"/>
</dbReference>
<dbReference type="Pfam" id="PF01403">
    <property type="entry name" value="Sema"/>
    <property type="match status" value="1"/>
</dbReference>
<evidence type="ECO:0000256" key="15">
    <source>
        <dbReference type="SAM" id="Phobius"/>
    </source>
</evidence>
<keyword evidence="11" id="KW-1015">Disulfide bond</keyword>
<keyword evidence="3" id="KW-0217">Developmental protein</keyword>
<dbReference type="InterPro" id="IPR007110">
    <property type="entry name" value="Ig-like_dom"/>
</dbReference>
<gene>
    <name evidence="20 21" type="primary">LOC110223539</name>
</gene>
<dbReference type="RefSeq" id="XP_020864814.1">
    <property type="nucleotide sequence ID" value="XM_021009155.1"/>
</dbReference>
<evidence type="ECO:0000256" key="1">
    <source>
        <dbReference type="ARBA" id="ARBA00004479"/>
    </source>
</evidence>
<dbReference type="PANTHER" id="PTHR11036">
    <property type="entry name" value="SEMAPHORIN"/>
    <property type="match status" value="1"/>
</dbReference>
<proteinExistence type="inferred from homology"/>
<keyword evidence="8" id="KW-0524">Neurogenesis</keyword>
<keyword evidence="12" id="KW-0325">Glycoprotein</keyword>
<keyword evidence="9 15" id="KW-1133">Transmembrane helix</keyword>
<name>A0A6P5M4Q8_PHACI</name>
<evidence type="ECO:0000259" key="18">
    <source>
        <dbReference type="PROSITE" id="PS51004"/>
    </source>
</evidence>
<evidence type="ECO:0000256" key="4">
    <source>
        <dbReference type="ARBA" id="ARBA00022553"/>
    </source>
</evidence>
<feature type="chain" id="PRO_5044648541" evidence="16">
    <location>
        <begin position="22"/>
        <end position="802"/>
    </location>
</feature>
<keyword evidence="5 15" id="KW-0812">Transmembrane</keyword>
<dbReference type="GO" id="GO:0005615">
    <property type="term" value="C:extracellular space"/>
    <property type="evidence" value="ECO:0007669"/>
    <property type="project" value="TreeGrafter"/>
</dbReference>
<dbReference type="SMART" id="SM00423">
    <property type="entry name" value="PSI"/>
    <property type="match status" value="1"/>
</dbReference>
<evidence type="ECO:0000313" key="20">
    <source>
        <dbReference type="RefSeq" id="XP_020864813.1"/>
    </source>
</evidence>
<evidence type="ECO:0000256" key="2">
    <source>
        <dbReference type="ARBA" id="ARBA00009492"/>
    </source>
</evidence>
<dbReference type="GO" id="GO:0030335">
    <property type="term" value="P:positive regulation of cell migration"/>
    <property type="evidence" value="ECO:0007669"/>
    <property type="project" value="TreeGrafter"/>
</dbReference>
<dbReference type="SMART" id="SM00630">
    <property type="entry name" value="Sema"/>
    <property type="match status" value="1"/>
</dbReference>
<dbReference type="GO" id="GO:0043931">
    <property type="term" value="P:ossification involved in bone maturation"/>
    <property type="evidence" value="ECO:0007669"/>
    <property type="project" value="TreeGrafter"/>
</dbReference>
<comment type="similarity">
    <text evidence="2">Belongs to the semaphorin family.</text>
</comment>
<evidence type="ECO:0000256" key="13">
    <source>
        <dbReference type="ARBA" id="ARBA00023319"/>
    </source>
</evidence>
<evidence type="ECO:0000256" key="8">
    <source>
        <dbReference type="ARBA" id="ARBA00022902"/>
    </source>
</evidence>
<organism evidence="19 20">
    <name type="scientific">Phascolarctos cinereus</name>
    <name type="common">Koala</name>
    <dbReference type="NCBI Taxonomy" id="38626"/>
    <lineage>
        <taxon>Eukaryota</taxon>
        <taxon>Metazoa</taxon>
        <taxon>Chordata</taxon>
        <taxon>Craniata</taxon>
        <taxon>Vertebrata</taxon>
        <taxon>Euteleostomi</taxon>
        <taxon>Mammalia</taxon>
        <taxon>Metatheria</taxon>
        <taxon>Diprotodontia</taxon>
        <taxon>Phascolarctidae</taxon>
        <taxon>Phascolarctos</taxon>
    </lineage>
</organism>
<keyword evidence="4" id="KW-0597">Phosphoprotein</keyword>
<evidence type="ECO:0000256" key="12">
    <source>
        <dbReference type="ARBA" id="ARBA00023180"/>
    </source>
</evidence>
<feature type="transmembrane region" description="Helical" evidence="15">
    <location>
        <begin position="691"/>
        <end position="709"/>
    </location>
</feature>
<dbReference type="PROSITE" id="PS51004">
    <property type="entry name" value="SEMA"/>
    <property type="match status" value="1"/>
</dbReference>
<dbReference type="Gene3D" id="2.60.40.10">
    <property type="entry name" value="Immunoglobulins"/>
    <property type="match status" value="1"/>
</dbReference>
<dbReference type="InterPro" id="IPR016201">
    <property type="entry name" value="PSI"/>
</dbReference>
<feature type="domain" description="Ig-like" evidence="17">
    <location>
        <begin position="552"/>
        <end position="636"/>
    </location>
</feature>
<dbReference type="Gene3D" id="2.130.10.10">
    <property type="entry name" value="YVTN repeat-like/Quinoprotein amine dehydrogenase"/>
    <property type="match status" value="1"/>
</dbReference>
<dbReference type="InterPro" id="IPR015943">
    <property type="entry name" value="WD40/YVTN_repeat-like_dom_sf"/>
</dbReference>
<evidence type="ECO:0000256" key="7">
    <source>
        <dbReference type="ARBA" id="ARBA00022782"/>
    </source>
</evidence>
<dbReference type="PANTHER" id="PTHR11036:SF146">
    <property type="entry name" value="SEMA DOMAIN-CONTAINING PROTEIN"/>
    <property type="match status" value="1"/>
</dbReference>
<dbReference type="PROSITE" id="PS50835">
    <property type="entry name" value="IG_LIKE"/>
    <property type="match status" value="1"/>
</dbReference>
<dbReference type="AlphaFoldDB" id="A0A6P5M4Q8"/>
<evidence type="ECO:0000256" key="10">
    <source>
        <dbReference type="ARBA" id="ARBA00023136"/>
    </source>
</evidence>
<feature type="signal peptide" evidence="16">
    <location>
        <begin position="1"/>
        <end position="21"/>
    </location>
</feature>
<evidence type="ECO:0000256" key="3">
    <source>
        <dbReference type="ARBA" id="ARBA00022473"/>
    </source>
</evidence>
<dbReference type="InterPro" id="IPR001627">
    <property type="entry name" value="Semap_dom"/>
</dbReference>
<dbReference type="InterPro" id="IPR013151">
    <property type="entry name" value="Immunoglobulin_dom"/>
</dbReference>
<keyword evidence="6 16" id="KW-0732">Signal</keyword>
<feature type="domain" description="Sema" evidence="18">
    <location>
        <begin position="29"/>
        <end position="497"/>
    </location>
</feature>
<dbReference type="Pfam" id="PF00047">
    <property type="entry name" value="ig"/>
    <property type="match status" value="1"/>
</dbReference>
<dbReference type="GO" id="GO:0030215">
    <property type="term" value="F:semaphorin receptor binding"/>
    <property type="evidence" value="ECO:0007669"/>
    <property type="project" value="InterPro"/>
</dbReference>
<dbReference type="GO" id="GO:0000122">
    <property type="term" value="P:negative regulation of transcription by RNA polymerase II"/>
    <property type="evidence" value="ECO:0007669"/>
    <property type="project" value="TreeGrafter"/>
</dbReference>
<dbReference type="RefSeq" id="XP_020864813.1">
    <property type="nucleotide sequence ID" value="XM_021009154.1"/>
</dbReference>
<evidence type="ECO:0000256" key="11">
    <source>
        <dbReference type="ARBA" id="ARBA00023157"/>
    </source>
</evidence>
<evidence type="ECO:0000256" key="16">
    <source>
        <dbReference type="SAM" id="SignalP"/>
    </source>
</evidence>
<dbReference type="GO" id="GO:0005886">
    <property type="term" value="C:plasma membrane"/>
    <property type="evidence" value="ECO:0007669"/>
    <property type="project" value="TreeGrafter"/>
</dbReference>
<dbReference type="Proteomes" id="UP000515140">
    <property type="component" value="Unplaced"/>
</dbReference>
<dbReference type="GeneID" id="110223539"/>
<evidence type="ECO:0000313" key="19">
    <source>
        <dbReference type="Proteomes" id="UP000515140"/>
    </source>
</evidence>
<dbReference type="GO" id="GO:0071526">
    <property type="term" value="P:semaphorin-plexin signaling pathway"/>
    <property type="evidence" value="ECO:0007669"/>
    <property type="project" value="TreeGrafter"/>
</dbReference>
<keyword evidence="10 15" id="KW-0472">Membrane</keyword>
<dbReference type="InterPro" id="IPR013783">
    <property type="entry name" value="Ig-like_fold"/>
</dbReference>
<dbReference type="InterPro" id="IPR002165">
    <property type="entry name" value="Plexin_repeat"/>
</dbReference>
<dbReference type="GO" id="GO:0007411">
    <property type="term" value="P:axon guidance"/>
    <property type="evidence" value="ECO:0007669"/>
    <property type="project" value="TreeGrafter"/>
</dbReference>
<evidence type="ECO:0000256" key="5">
    <source>
        <dbReference type="ARBA" id="ARBA00022692"/>
    </source>
</evidence>
<dbReference type="SUPFAM" id="SSF103575">
    <property type="entry name" value="Plexin repeat"/>
    <property type="match status" value="1"/>
</dbReference>
<dbReference type="GeneTree" id="ENSGT00940000167763"/>
<keyword evidence="7" id="KW-0221">Differentiation</keyword>
<dbReference type="GO" id="GO:0045499">
    <property type="term" value="F:chemorepellent activity"/>
    <property type="evidence" value="ECO:0007669"/>
    <property type="project" value="TreeGrafter"/>
</dbReference>
<accession>A0A6P5M4Q8</accession>
<dbReference type="InterPro" id="IPR036352">
    <property type="entry name" value="Semap_dom_sf"/>
</dbReference>
<dbReference type="KEGG" id="pcw:110223539"/>
<evidence type="ECO:0000256" key="14">
    <source>
        <dbReference type="PROSITE-ProRule" id="PRU00352"/>
    </source>
</evidence>
<dbReference type="SUPFAM" id="SSF101912">
    <property type="entry name" value="Sema domain"/>
    <property type="match status" value="1"/>
</dbReference>
<keyword evidence="13" id="KW-0393">Immunoglobulin domain</keyword>
<dbReference type="InterPro" id="IPR036179">
    <property type="entry name" value="Ig-like_dom_sf"/>
</dbReference>
<reference evidence="20 21" key="1">
    <citation type="submission" date="2025-04" db="UniProtKB">
        <authorList>
            <consortium name="RefSeq"/>
        </authorList>
    </citation>
    <scope>IDENTIFICATION</scope>
    <source>
        <tissue evidence="20 21">Spleen</tissue>
    </source>
</reference>
<comment type="subcellular location">
    <subcellularLocation>
        <location evidence="1">Membrane</location>
        <topology evidence="1">Single-pass type I membrane protein</topology>
    </subcellularLocation>
</comment>
<keyword evidence="19" id="KW-1185">Reference proteome</keyword>
<evidence type="ECO:0000259" key="17">
    <source>
        <dbReference type="PROSITE" id="PS50835"/>
    </source>
</evidence>
<dbReference type="Pfam" id="PF01437">
    <property type="entry name" value="PSI"/>
    <property type="match status" value="1"/>
</dbReference>
<dbReference type="FunFam" id="2.130.10.10:FF:000033">
    <property type="entry name" value="Semaphorin 4B"/>
    <property type="match status" value="1"/>
</dbReference>
<dbReference type="OMA" id="WRETIFY"/>
<protein>
    <submittedName>
        <fullName evidence="20 21">Semaphorin-4E-like isoform X1</fullName>
    </submittedName>
</protein>
<evidence type="ECO:0000256" key="6">
    <source>
        <dbReference type="ARBA" id="ARBA00022729"/>
    </source>
</evidence>